<dbReference type="EMBL" id="DXBU01000179">
    <property type="protein sequence ID" value="HIZ23716.1"/>
    <property type="molecule type" value="Genomic_DNA"/>
</dbReference>
<protein>
    <submittedName>
        <fullName evidence="1">Uncharacterized protein</fullName>
    </submittedName>
</protein>
<organism evidence="1 2">
    <name type="scientific">Candidatus Blautia faecigallinarum</name>
    <dbReference type="NCBI Taxonomy" id="2838488"/>
    <lineage>
        <taxon>Bacteria</taxon>
        <taxon>Bacillati</taxon>
        <taxon>Bacillota</taxon>
        <taxon>Clostridia</taxon>
        <taxon>Lachnospirales</taxon>
        <taxon>Lachnospiraceae</taxon>
        <taxon>Blautia</taxon>
    </lineage>
</organism>
<reference evidence="1" key="1">
    <citation type="journal article" date="2021" name="PeerJ">
        <title>Extensive microbial diversity within the chicken gut microbiome revealed by metagenomics and culture.</title>
        <authorList>
            <person name="Gilroy R."/>
            <person name="Ravi A."/>
            <person name="Getino M."/>
            <person name="Pursley I."/>
            <person name="Horton D.L."/>
            <person name="Alikhan N.F."/>
            <person name="Baker D."/>
            <person name="Gharbi K."/>
            <person name="Hall N."/>
            <person name="Watson M."/>
            <person name="Adriaenssens E.M."/>
            <person name="Foster-Nyarko E."/>
            <person name="Jarju S."/>
            <person name="Secka A."/>
            <person name="Antonio M."/>
            <person name="Oren A."/>
            <person name="Chaudhuri R.R."/>
            <person name="La Ragione R."/>
            <person name="Hildebrand F."/>
            <person name="Pallen M.J."/>
        </authorList>
    </citation>
    <scope>NUCLEOTIDE SEQUENCE</scope>
    <source>
        <strain evidence="1">14324</strain>
    </source>
</reference>
<dbReference type="AlphaFoldDB" id="A0A9D2IUI2"/>
<name>A0A9D2IUI2_9FIRM</name>
<reference evidence="1" key="2">
    <citation type="submission" date="2021-04" db="EMBL/GenBank/DDBJ databases">
        <authorList>
            <person name="Gilroy R."/>
        </authorList>
    </citation>
    <scope>NUCLEOTIDE SEQUENCE</scope>
    <source>
        <strain evidence="1">14324</strain>
    </source>
</reference>
<comment type="caution">
    <text evidence="1">The sequence shown here is derived from an EMBL/GenBank/DDBJ whole genome shotgun (WGS) entry which is preliminary data.</text>
</comment>
<proteinExistence type="predicted"/>
<evidence type="ECO:0000313" key="2">
    <source>
        <dbReference type="Proteomes" id="UP000824041"/>
    </source>
</evidence>
<evidence type="ECO:0000313" key="1">
    <source>
        <dbReference type="EMBL" id="HIZ23716.1"/>
    </source>
</evidence>
<accession>A0A9D2IUI2</accession>
<dbReference type="Proteomes" id="UP000824041">
    <property type="component" value="Unassembled WGS sequence"/>
</dbReference>
<gene>
    <name evidence="1" type="ORF">IAA21_13160</name>
</gene>
<sequence length="122" mass="13845">MDEKNVSLTALDKMVNDERSQLAKAIIPYLPPQGQRLLSLYTKAAELANTAAVFSAPKNMEICAVPSREPLEILEDIRSYCFGKSRQKLDELTNLMTMVQMFRMIQEETKGEEEAYGPELEE</sequence>